<dbReference type="RefSeq" id="WP_206723552.1">
    <property type="nucleotide sequence ID" value="NZ_CP071090.1"/>
</dbReference>
<name>A0ABX7NSV4_9BACT</name>
<evidence type="ECO:0000313" key="2">
    <source>
        <dbReference type="EMBL" id="QSQ21975.1"/>
    </source>
</evidence>
<keyword evidence="2" id="KW-0645">Protease</keyword>
<dbReference type="CDD" id="cd05483">
    <property type="entry name" value="retropepsin_like_bacteria"/>
    <property type="match status" value="1"/>
</dbReference>
<dbReference type="Gene3D" id="2.30.42.10">
    <property type="match status" value="1"/>
</dbReference>
<dbReference type="EMBL" id="CP071090">
    <property type="protein sequence ID" value="QSQ21975.1"/>
    <property type="molecule type" value="Genomic_DNA"/>
</dbReference>
<dbReference type="InterPro" id="IPR021109">
    <property type="entry name" value="Peptidase_aspartic_dom_sf"/>
</dbReference>
<dbReference type="Pfam" id="PF17820">
    <property type="entry name" value="PDZ_6"/>
    <property type="match status" value="1"/>
</dbReference>
<dbReference type="SMART" id="SM00228">
    <property type="entry name" value="PDZ"/>
    <property type="match status" value="1"/>
</dbReference>
<dbReference type="PROSITE" id="PS50106">
    <property type="entry name" value="PDZ"/>
    <property type="match status" value="1"/>
</dbReference>
<accession>A0ABX7NSV4</accession>
<dbReference type="InterPro" id="IPR036034">
    <property type="entry name" value="PDZ_sf"/>
</dbReference>
<dbReference type="InterPro" id="IPR041489">
    <property type="entry name" value="PDZ_6"/>
</dbReference>
<dbReference type="InterPro" id="IPR034122">
    <property type="entry name" value="Retropepsin-like_bacterial"/>
</dbReference>
<sequence length="601" mass="63795">MLPLLLAAATCATGDVSTLLQAHRAAVQAPAQQATRVARYSYSGEGLQGDLVSTVDETSGAFIQEVNAGIVHTAEGFDGRRAWRRDLSGFVTPQDGGDKPALAVNEAYRAANRWWRADRDGARLESLGCDGLRVTPRGGSAFDAWFDPATHLLTRVREARSFGTVTETHYSEYRRISGRLVPGRMEVITNDDASAPLVLGLVSLEVKARASRTLFAMPRPGARDWTLPASGRTTVPFQLLNNHIIVPVRVNGGEPLPFLLDTGGHDILTPATVKALGLKVAGASAASGGGEATNTSGYVRIESLQVGEASMGPESALALDFSPPDVEGLTLGGMLGAGFLERFVVRIDYGARTVTFIDPARFSAKERASAGVGVPFTFYEHLPQVQGTLDGRPARFDIDTGSRSDVNVTSPFVERAALRTAYPHGVTVTEGWGAGGPSRAYVVRLGELTLGKVRVPKPLASLSSAKRGAFSDASYEGNVGSGLLKRFVATFDYARQVLYLAPLARPDADASRFDRAGIWVNQADGGVQVMDVAPGSPAEEAGLKVGDLITQLDGQPVAAQSLSDVRRSLKLLPVGVAVRIDFTRAGVPKTARLVPRDLIPD</sequence>
<dbReference type="Proteomes" id="UP000662747">
    <property type="component" value="Chromosome"/>
</dbReference>
<proteinExistence type="predicted"/>
<evidence type="ECO:0000259" key="1">
    <source>
        <dbReference type="PROSITE" id="PS50106"/>
    </source>
</evidence>
<dbReference type="SUPFAM" id="SSF50156">
    <property type="entry name" value="PDZ domain-like"/>
    <property type="match status" value="1"/>
</dbReference>
<dbReference type="InterPro" id="IPR001478">
    <property type="entry name" value="PDZ"/>
</dbReference>
<organism evidence="2 3">
    <name type="scientific">Pyxidicoccus parkwayensis</name>
    <dbReference type="NCBI Taxonomy" id="2813578"/>
    <lineage>
        <taxon>Bacteria</taxon>
        <taxon>Pseudomonadati</taxon>
        <taxon>Myxococcota</taxon>
        <taxon>Myxococcia</taxon>
        <taxon>Myxococcales</taxon>
        <taxon>Cystobacterineae</taxon>
        <taxon>Myxococcaceae</taxon>
        <taxon>Pyxidicoccus</taxon>
    </lineage>
</organism>
<keyword evidence="2" id="KW-0378">Hydrolase</keyword>
<dbReference type="GO" id="GO:0008233">
    <property type="term" value="F:peptidase activity"/>
    <property type="evidence" value="ECO:0007669"/>
    <property type="project" value="UniProtKB-KW"/>
</dbReference>
<gene>
    <name evidence="2" type="ORF">JY651_43680</name>
</gene>
<protein>
    <submittedName>
        <fullName evidence="2">Aspartyl protease family protein</fullName>
    </submittedName>
</protein>
<feature type="domain" description="PDZ" evidence="1">
    <location>
        <begin position="500"/>
        <end position="584"/>
    </location>
</feature>
<reference evidence="2 3" key="1">
    <citation type="submission" date="2021-02" db="EMBL/GenBank/DDBJ databases">
        <title>De Novo genome assembly of isolated myxobacteria.</title>
        <authorList>
            <person name="Stevens D.C."/>
        </authorList>
    </citation>
    <scope>NUCLEOTIDE SEQUENCE [LARGE SCALE GENOMIC DNA]</scope>
    <source>
        <strain evidence="3">SCPEA02</strain>
    </source>
</reference>
<keyword evidence="3" id="KW-1185">Reference proteome</keyword>
<dbReference type="Gene3D" id="2.40.70.10">
    <property type="entry name" value="Acid Proteases"/>
    <property type="match status" value="2"/>
</dbReference>
<evidence type="ECO:0000313" key="3">
    <source>
        <dbReference type="Proteomes" id="UP000662747"/>
    </source>
</evidence>
<dbReference type="Pfam" id="PF13650">
    <property type="entry name" value="Asp_protease_2"/>
    <property type="match status" value="2"/>
</dbReference>
<dbReference type="GO" id="GO:0006508">
    <property type="term" value="P:proteolysis"/>
    <property type="evidence" value="ECO:0007669"/>
    <property type="project" value="UniProtKB-KW"/>
</dbReference>